<evidence type="ECO:0000313" key="3">
    <source>
        <dbReference type="EMBL" id="KAF9073692.1"/>
    </source>
</evidence>
<keyword evidence="2" id="KW-0812">Transmembrane</keyword>
<keyword evidence="2" id="KW-1133">Transmembrane helix</keyword>
<name>A0A9P5Q430_9AGAR</name>
<keyword evidence="4" id="KW-1185">Reference proteome</keyword>
<dbReference type="EMBL" id="JADNRY010000016">
    <property type="protein sequence ID" value="KAF9073692.1"/>
    <property type="molecule type" value="Genomic_DNA"/>
</dbReference>
<accession>A0A9P5Q430</accession>
<feature type="transmembrane region" description="Helical" evidence="2">
    <location>
        <begin position="121"/>
        <end position="142"/>
    </location>
</feature>
<keyword evidence="2" id="KW-0472">Membrane</keyword>
<feature type="region of interest" description="Disordered" evidence="1">
    <location>
        <begin position="318"/>
        <end position="338"/>
    </location>
</feature>
<protein>
    <submittedName>
        <fullName evidence="3">Uncharacterized protein</fullName>
    </submittedName>
</protein>
<organism evidence="3 4">
    <name type="scientific">Rhodocollybia butyracea</name>
    <dbReference type="NCBI Taxonomy" id="206335"/>
    <lineage>
        <taxon>Eukaryota</taxon>
        <taxon>Fungi</taxon>
        <taxon>Dikarya</taxon>
        <taxon>Basidiomycota</taxon>
        <taxon>Agaricomycotina</taxon>
        <taxon>Agaricomycetes</taxon>
        <taxon>Agaricomycetidae</taxon>
        <taxon>Agaricales</taxon>
        <taxon>Marasmiineae</taxon>
        <taxon>Omphalotaceae</taxon>
        <taxon>Rhodocollybia</taxon>
    </lineage>
</organism>
<evidence type="ECO:0000256" key="1">
    <source>
        <dbReference type="SAM" id="MobiDB-lite"/>
    </source>
</evidence>
<gene>
    <name evidence="3" type="ORF">BDP27DRAFT_1416777</name>
</gene>
<feature type="compositionally biased region" description="Polar residues" evidence="1">
    <location>
        <begin position="319"/>
        <end position="331"/>
    </location>
</feature>
<proteinExistence type="predicted"/>
<dbReference type="AlphaFoldDB" id="A0A9P5Q430"/>
<feature type="transmembrane region" description="Helical" evidence="2">
    <location>
        <begin position="89"/>
        <end position="109"/>
    </location>
</feature>
<dbReference type="OrthoDB" id="3041822at2759"/>
<feature type="transmembrane region" description="Helical" evidence="2">
    <location>
        <begin position="217"/>
        <end position="241"/>
    </location>
</feature>
<comment type="caution">
    <text evidence="3">The sequence shown here is derived from an EMBL/GenBank/DDBJ whole genome shotgun (WGS) entry which is preliminary data.</text>
</comment>
<evidence type="ECO:0000256" key="2">
    <source>
        <dbReference type="SAM" id="Phobius"/>
    </source>
</evidence>
<feature type="transmembrane region" description="Helical" evidence="2">
    <location>
        <begin position="248"/>
        <end position="270"/>
    </location>
</feature>
<dbReference type="Proteomes" id="UP000772434">
    <property type="component" value="Unassembled WGS sequence"/>
</dbReference>
<evidence type="ECO:0000313" key="4">
    <source>
        <dbReference type="Proteomes" id="UP000772434"/>
    </source>
</evidence>
<feature type="transmembrane region" description="Helical" evidence="2">
    <location>
        <begin position="6"/>
        <end position="23"/>
    </location>
</feature>
<feature type="transmembrane region" description="Helical" evidence="2">
    <location>
        <begin position="44"/>
        <end position="69"/>
    </location>
</feature>
<sequence>MFVITALFSGIFLEVLLYGVYFATFIRHVRILVLRREKMPLRAFLFLSTASILLFLVVTVTMMADLIFATSIFKNPTEPVDFSGFCKMYNIKVVCGSFATAVSDTVLLYRLYIPYNSRLRVVALPLLVFVVQCGVPVFYHVLLSSIKDNWKGLECGTLFPSLSKIWGDHPLKLTLGLSIFGCLSAGVNKSQKLSLLPVCGAPTIDCWPQEYLQSPSAYVRVGAVMINSAAINVVWWFSVFVTSTISSLLYDVCAVVFGCVTALIFSTVIVSASRPPSSESEFRITRISFAPRAFPQDSMPGSTDLAANDNMLEAGVQLEESSSMDRSNINGASPKGTV</sequence>
<reference evidence="3" key="1">
    <citation type="submission" date="2020-11" db="EMBL/GenBank/DDBJ databases">
        <authorList>
            <consortium name="DOE Joint Genome Institute"/>
            <person name="Ahrendt S."/>
            <person name="Riley R."/>
            <person name="Andreopoulos W."/>
            <person name="Labutti K."/>
            <person name="Pangilinan J."/>
            <person name="Ruiz-Duenas F.J."/>
            <person name="Barrasa J.M."/>
            <person name="Sanchez-Garcia M."/>
            <person name="Camarero S."/>
            <person name="Miyauchi S."/>
            <person name="Serrano A."/>
            <person name="Linde D."/>
            <person name="Babiker R."/>
            <person name="Drula E."/>
            <person name="Ayuso-Fernandez I."/>
            <person name="Pacheco R."/>
            <person name="Padilla G."/>
            <person name="Ferreira P."/>
            <person name="Barriuso J."/>
            <person name="Kellner H."/>
            <person name="Castanera R."/>
            <person name="Alfaro M."/>
            <person name="Ramirez L."/>
            <person name="Pisabarro A.G."/>
            <person name="Kuo A."/>
            <person name="Tritt A."/>
            <person name="Lipzen A."/>
            <person name="He G."/>
            <person name="Yan M."/>
            <person name="Ng V."/>
            <person name="Cullen D."/>
            <person name="Martin F."/>
            <person name="Rosso M.-N."/>
            <person name="Henrissat B."/>
            <person name="Hibbett D."/>
            <person name="Martinez A.T."/>
            <person name="Grigoriev I.V."/>
        </authorList>
    </citation>
    <scope>NUCLEOTIDE SEQUENCE</scope>
    <source>
        <strain evidence="3">AH 40177</strain>
    </source>
</reference>